<dbReference type="Proteomes" id="UP001372714">
    <property type="component" value="Chromosome"/>
</dbReference>
<dbReference type="InterPro" id="IPR002347">
    <property type="entry name" value="SDR_fam"/>
</dbReference>
<evidence type="ECO:0000313" key="3">
    <source>
        <dbReference type="EMBL" id="WWM65863.1"/>
    </source>
</evidence>
<organism evidence="3 4">
    <name type="scientific">Pseudomonas benzopyrenica</name>
    <dbReference type="NCBI Taxonomy" id="2993566"/>
    <lineage>
        <taxon>Bacteria</taxon>
        <taxon>Pseudomonadati</taxon>
        <taxon>Pseudomonadota</taxon>
        <taxon>Gammaproteobacteria</taxon>
        <taxon>Pseudomonadales</taxon>
        <taxon>Pseudomonadaceae</taxon>
        <taxon>Pseudomonas</taxon>
    </lineage>
</organism>
<evidence type="ECO:0000313" key="4">
    <source>
        <dbReference type="Proteomes" id="UP001372714"/>
    </source>
</evidence>
<dbReference type="RefSeq" id="WP_338545130.1">
    <property type="nucleotide sequence ID" value="NZ_CP145723.1"/>
</dbReference>
<dbReference type="InterPro" id="IPR020904">
    <property type="entry name" value="Sc_DH/Rdtase_CS"/>
</dbReference>
<evidence type="ECO:0000256" key="2">
    <source>
        <dbReference type="ARBA" id="ARBA00023002"/>
    </source>
</evidence>
<proteinExistence type="inferred from homology"/>
<reference evidence="3 4" key="1">
    <citation type="submission" date="2024-02" db="EMBL/GenBank/DDBJ databases">
        <title>The whole genome sequence of Pseudomonas benzopyrenica MLY92.</title>
        <authorList>
            <person name="Liu Y."/>
        </authorList>
    </citation>
    <scope>NUCLEOTIDE SEQUENCE [LARGE SCALE GENOMIC DNA]</scope>
    <source>
        <strain evidence="3 4">MLY92</strain>
    </source>
</reference>
<gene>
    <name evidence="3" type="ORF">V6W80_19400</name>
</gene>
<keyword evidence="4" id="KW-1185">Reference proteome</keyword>
<keyword evidence="2" id="KW-0560">Oxidoreductase</keyword>
<dbReference type="InterPro" id="IPR036291">
    <property type="entry name" value="NAD(P)-bd_dom_sf"/>
</dbReference>
<dbReference type="SUPFAM" id="SSF51735">
    <property type="entry name" value="NAD(P)-binding Rossmann-fold domains"/>
    <property type="match status" value="1"/>
</dbReference>
<evidence type="ECO:0000256" key="1">
    <source>
        <dbReference type="ARBA" id="ARBA00006484"/>
    </source>
</evidence>
<sequence>MLKKVKGYGKDYVYRCASGRQRVFRFSKVFIPHRPPGASIINTVSANSYDPGEELIDYASAKVAILNLTKGMAKQQTKKGLRVNAVAPGPIWTLLHVAGGQLEGQMKEFGQHTPLGRALQPAELAGL</sequence>
<dbReference type="EMBL" id="CP145723">
    <property type="protein sequence ID" value="WWM65863.1"/>
    <property type="molecule type" value="Genomic_DNA"/>
</dbReference>
<comment type="similarity">
    <text evidence="1">Belongs to the short-chain dehydrogenases/reductases (SDR) family.</text>
</comment>
<dbReference type="Pfam" id="PF13561">
    <property type="entry name" value="adh_short_C2"/>
    <property type="match status" value="1"/>
</dbReference>
<dbReference type="PROSITE" id="PS00061">
    <property type="entry name" value="ADH_SHORT"/>
    <property type="match status" value="1"/>
</dbReference>
<dbReference type="Gene3D" id="3.40.50.720">
    <property type="entry name" value="NAD(P)-binding Rossmann-like Domain"/>
    <property type="match status" value="1"/>
</dbReference>
<dbReference type="PRINTS" id="PR00081">
    <property type="entry name" value="GDHRDH"/>
</dbReference>
<accession>A0ABZ2FLZ5</accession>
<protein>
    <submittedName>
        <fullName evidence="3">SDR family oxidoreductase</fullName>
    </submittedName>
</protein>
<dbReference type="PANTHER" id="PTHR48107:SF16">
    <property type="entry name" value="NADPH-DEPENDENT ALDEHYDE REDUCTASE 1, CHLOROPLASTIC"/>
    <property type="match status" value="1"/>
</dbReference>
<dbReference type="PANTHER" id="PTHR48107">
    <property type="entry name" value="NADPH-DEPENDENT ALDEHYDE REDUCTASE-LIKE PROTEIN, CHLOROPLASTIC-RELATED"/>
    <property type="match status" value="1"/>
</dbReference>
<name>A0ABZ2FLZ5_9PSED</name>